<accession>A0AAW2SDV9</accession>
<comment type="similarity">
    <text evidence="1">Belongs to the SMC family. SMC3 subfamily.</text>
</comment>
<feature type="coiled-coil region" evidence="7">
    <location>
        <begin position="255"/>
        <end position="345"/>
    </location>
</feature>
<dbReference type="Pfam" id="PF02463">
    <property type="entry name" value="SMC_N"/>
    <property type="match status" value="1"/>
</dbReference>
<dbReference type="InterPro" id="IPR010935">
    <property type="entry name" value="SMC_hinge"/>
</dbReference>
<feature type="coiled-coil region" evidence="7">
    <location>
        <begin position="405"/>
        <end position="435"/>
    </location>
</feature>
<keyword evidence="2" id="KW-0132">Cell division</keyword>
<evidence type="ECO:0000256" key="7">
    <source>
        <dbReference type="SAM" id="Coils"/>
    </source>
</evidence>
<dbReference type="Pfam" id="PF06470">
    <property type="entry name" value="SMC_hinge"/>
    <property type="match status" value="1"/>
</dbReference>
<dbReference type="GO" id="GO:0016887">
    <property type="term" value="F:ATP hydrolysis activity"/>
    <property type="evidence" value="ECO:0007669"/>
    <property type="project" value="InterPro"/>
</dbReference>
<dbReference type="AlphaFoldDB" id="A0AAW2SDV9"/>
<comment type="caution">
    <text evidence="9">The sequence shown here is derived from an EMBL/GenBank/DDBJ whole genome shotgun (WGS) entry which is preliminary data.</text>
</comment>
<dbReference type="InterPro" id="IPR036277">
    <property type="entry name" value="SMC_hinge_sf"/>
</dbReference>
<evidence type="ECO:0000256" key="4">
    <source>
        <dbReference type="ARBA" id="ARBA00023054"/>
    </source>
</evidence>
<dbReference type="Gene3D" id="1.20.1060.20">
    <property type="match status" value="1"/>
</dbReference>
<dbReference type="EMBL" id="JACGWM010000002">
    <property type="protein sequence ID" value="KAL0390711.1"/>
    <property type="molecule type" value="Genomic_DNA"/>
</dbReference>
<dbReference type="InterPro" id="IPR027417">
    <property type="entry name" value="P-loop_NTPase"/>
</dbReference>
<evidence type="ECO:0000256" key="2">
    <source>
        <dbReference type="ARBA" id="ARBA00022618"/>
    </source>
</evidence>
<sequence length="829" mass="96823">MYIKQVVIEGFKSYREQVATETFSPKVNCVVGANGSGKSNFFHAIRFVISDLFHNLRNEERQALLHVDKEEVRLRRTIGVKKDEYFLDGKHITKTEVMNLLESAGFSRSNPYYVVQQGKIASLTLMKDSERLDLLKEIGGTRVYEERRRESNKRRQIIQVVQYLDDKLRELDEEKEELKKYQQLDRQRKSLEYTIYDKELHHAKQMLMDKYAFLSFLWVFFVHVYVNRFELCHLLQIEENRNKVSETSATMYNKVLDAHEKCKELDKLLKDLTKEAQILSREKEAIEKQRTEAIKKRAKLELDDKDFHDKIKANIKAKEDAVAQLELLEQEIEGSYAELTRIKQLYDNQVREEENLTRGIMEREKQLSILYQKQGRATQFASKAARDQWLKKEIRDYEQVLSSNLVQEKTLRDEIEQLKKDIREQDAYIKNRKDEAAELESLISGYRQGYSQYKAERDKLHDERKVLWARENELSAEIERLKSEVVKAEKSLDHATPGDIRRGLNSVKRICKEINLHEGVFGPIFELLDCDEKFFTAVEVTAGNSLFHVVVETDEISTKIIRHLNAQKGGRVTFIPLNRVNAPRVTYPQSSDVIPLLKKLQFSDKYASAFAQVFAKTVICRDLDVATRVARTDGLDCITLEGDQVNKKGGMTGGFYDYRRSKLKFMSTIKQNMKSVKIKEEELEEIDQKINELVAEQQKNDAKLAHEKSLLEQLRQDAMNSEKQKQSISKSLEKKEKLLSSVLTQIDQNRANIAMKQDEMGTELVDHLTPEEKESLSRLNPEITNLKEQLINCRSNRMEVRMLIGSRYRCFSFEFFCFDSYHLTLSMAD</sequence>
<dbReference type="InterPro" id="IPR003395">
    <property type="entry name" value="RecF/RecN/SMC_N"/>
</dbReference>
<dbReference type="GO" id="GO:0051321">
    <property type="term" value="P:meiotic cell cycle"/>
    <property type="evidence" value="ECO:0007669"/>
    <property type="project" value="UniProtKB-KW"/>
</dbReference>
<evidence type="ECO:0000256" key="1">
    <source>
        <dbReference type="ARBA" id="ARBA00005917"/>
    </source>
</evidence>
<dbReference type="SUPFAM" id="SSF75553">
    <property type="entry name" value="Smc hinge domain"/>
    <property type="match status" value="1"/>
</dbReference>
<dbReference type="SMART" id="SM00968">
    <property type="entry name" value="SMC_hinge"/>
    <property type="match status" value="1"/>
</dbReference>
<dbReference type="InterPro" id="IPR041741">
    <property type="entry name" value="SMC3_ABC_euk"/>
</dbReference>
<organism evidence="9">
    <name type="scientific">Sesamum calycinum</name>
    <dbReference type="NCBI Taxonomy" id="2727403"/>
    <lineage>
        <taxon>Eukaryota</taxon>
        <taxon>Viridiplantae</taxon>
        <taxon>Streptophyta</taxon>
        <taxon>Embryophyta</taxon>
        <taxon>Tracheophyta</taxon>
        <taxon>Spermatophyta</taxon>
        <taxon>Magnoliopsida</taxon>
        <taxon>eudicotyledons</taxon>
        <taxon>Gunneridae</taxon>
        <taxon>Pentapetalae</taxon>
        <taxon>asterids</taxon>
        <taxon>lamiids</taxon>
        <taxon>Lamiales</taxon>
        <taxon>Pedaliaceae</taxon>
        <taxon>Sesamum</taxon>
    </lineage>
</organism>
<dbReference type="PANTHER" id="PTHR43977">
    <property type="entry name" value="STRUCTURAL MAINTENANCE OF CHROMOSOMES PROTEIN 3"/>
    <property type="match status" value="1"/>
</dbReference>
<dbReference type="CDD" id="cd03272">
    <property type="entry name" value="ABC_SMC3_euk"/>
    <property type="match status" value="1"/>
</dbReference>
<dbReference type="GO" id="GO:0005694">
    <property type="term" value="C:chromosome"/>
    <property type="evidence" value="ECO:0007669"/>
    <property type="project" value="InterPro"/>
</dbReference>
<feature type="coiled-coil region" evidence="7">
    <location>
        <begin position="666"/>
        <end position="731"/>
    </location>
</feature>
<proteinExistence type="inferred from homology"/>
<evidence type="ECO:0000313" key="9">
    <source>
        <dbReference type="EMBL" id="KAL0390711.1"/>
    </source>
</evidence>
<name>A0AAW2SDV9_9LAMI</name>
<dbReference type="SUPFAM" id="SSF52540">
    <property type="entry name" value="P-loop containing nucleoside triphosphate hydrolases"/>
    <property type="match status" value="1"/>
</dbReference>
<keyword evidence="6" id="KW-0131">Cell cycle</keyword>
<dbReference type="Gene3D" id="3.40.50.300">
    <property type="entry name" value="P-loop containing nucleotide triphosphate hydrolases"/>
    <property type="match status" value="1"/>
</dbReference>
<keyword evidence="3" id="KW-0498">Mitosis</keyword>
<gene>
    <name evidence="9" type="ORF">Scaly_0428200</name>
</gene>
<dbReference type="GO" id="GO:0051301">
    <property type="term" value="P:cell division"/>
    <property type="evidence" value="ECO:0007669"/>
    <property type="project" value="UniProtKB-KW"/>
</dbReference>
<reference evidence="9" key="1">
    <citation type="submission" date="2020-06" db="EMBL/GenBank/DDBJ databases">
        <authorList>
            <person name="Li T."/>
            <person name="Hu X."/>
            <person name="Zhang T."/>
            <person name="Song X."/>
            <person name="Zhang H."/>
            <person name="Dai N."/>
            <person name="Sheng W."/>
            <person name="Hou X."/>
            <person name="Wei L."/>
        </authorList>
    </citation>
    <scope>NUCLEOTIDE SEQUENCE</scope>
    <source>
        <strain evidence="9">KEN8</strain>
        <tissue evidence="9">Leaf</tissue>
    </source>
</reference>
<feature type="domain" description="SMC hinge" evidence="8">
    <location>
        <begin position="518"/>
        <end position="630"/>
    </location>
</feature>
<dbReference type="GO" id="GO:0005524">
    <property type="term" value="F:ATP binding"/>
    <property type="evidence" value="ECO:0007669"/>
    <property type="project" value="InterPro"/>
</dbReference>
<keyword evidence="4 7" id="KW-0175">Coiled coil</keyword>
<evidence type="ECO:0000259" key="8">
    <source>
        <dbReference type="SMART" id="SM00968"/>
    </source>
</evidence>
<protein>
    <submittedName>
        <fullName evidence="9">Structural maintenance of chromosomes protein 3</fullName>
    </submittedName>
</protein>
<reference evidence="9" key="2">
    <citation type="journal article" date="2024" name="Plant">
        <title>Genomic evolution and insights into agronomic trait innovations of Sesamum species.</title>
        <authorList>
            <person name="Miao H."/>
            <person name="Wang L."/>
            <person name="Qu L."/>
            <person name="Liu H."/>
            <person name="Sun Y."/>
            <person name="Le M."/>
            <person name="Wang Q."/>
            <person name="Wei S."/>
            <person name="Zheng Y."/>
            <person name="Lin W."/>
            <person name="Duan Y."/>
            <person name="Cao H."/>
            <person name="Xiong S."/>
            <person name="Wang X."/>
            <person name="Wei L."/>
            <person name="Li C."/>
            <person name="Ma Q."/>
            <person name="Ju M."/>
            <person name="Zhao R."/>
            <person name="Li G."/>
            <person name="Mu C."/>
            <person name="Tian Q."/>
            <person name="Mei H."/>
            <person name="Zhang T."/>
            <person name="Gao T."/>
            <person name="Zhang H."/>
        </authorList>
    </citation>
    <scope>NUCLEOTIDE SEQUENCE</scope>
    <source>
        <strain evidence="9">KEN8</strain>
    </source>
</reference>
<evidence type="ECO:0000256" key="6">
    <source>
        <dbReference type="ARBA" id="ARBA00023306"/>
    </source>
</evidence>
<dbReference type="GO" id="GO:0051276">
    <property type="term" value="P:chromosome organization"/>
    <property type="evidence" value="ECO:0007669"/>
    <property type="project" value="InterPro"/>
</dbReference>
<dbReference type="Gene3D" id="3.30.70.1620">
    <property type="match status" value="1"/>
</dbReference>
<evidence type="ECO:0000256" key="3">
    <source>
        <dbReference type="ARBA" id="ARBA00022776"/>
    </source>
</evidence>
<keyword evidence="5" id="KW-0539">Nucleus</keyword>
<evidence type="ECO:0000256" key="5">
    <source>
        <dbReference type="ARBA" id="ARBA00023242"/>
    </source>
</evidence>